<evidence type="ECO:0000256" key="8">
    <source>
        <dbReference type="SAM" id="MobiDB-lite"/>
    </source>
</evidence>
<dbReference type="Pfam" id="PF00046">
    <property type="entry name" value="Homeodomain"/>
    <property type="match status" value="1"/>
</dbReference>
<name>A0ABM1ZNA9_AEDAL</name>
<feature type="compositionally biased region" description="Polar residues" evidence="8">
    <location>
        <begin position="67"/>
        <end position="79"/>
    </location>
</feature>
<feature type="DNA-binding region" description="Homeobox" evidence="6">
    <location>
        <begin position="299"/>
        <end position="358"/>
    </location>
</feature>
<comment type="subcellular location">
    <subcellularLocation>
        <location evidence="1 6 7">Nucleus</location>
    </subcellularLocation>
</comment>
<dbReference type="PROSITE" id="PS50071">
    <property type="entry name" value="HOMEOBOX_2"/>
    <property type="match status" value="1"/>
</dbReference>
<keyword evidence="5 6" id="KW-0539">Nucleus</keyword>
<dbReference type="InterPro" id="IPR009057">
    <property type="entry name" value="Homeodomain-like_sf"/>
</dbReference>
<evidence type="ECO:0000256" key="1">
    <source>
        <dbReference type="ARBA" id="ARBA00004123"/>
    </source>
</evidence>
<dbReference type="Gene3D" id="1.10.10.60">
    <property type="entry name" value="Homeodomain-like"/>
    <property type="match status" value="1"/>
</dbReference>
<keyword evidence="4 6" id="KW-0371">Homeobox</keyword>
<dbReference type="PANTHER" id="PTHR45659">
    <property type="entry name" value="HOMEOBOX PROTEIN HOX"/>
    <property type="match status" value="1"/>
</dbReference>
<evidence type="ECO:0000256" key="6">
    <source>
        <dbReference type="PROSITE-ProRule" id="PRU00108"/>
    </source>
</evidence>
<keyword evidence="2" id="KW-0217">Developmental protein</keyword>
<dbReference type="PRINTS" id="PR00024">
    <property type="entry name" value="HOMEOBOX"/>
</dbReference>
<dbReference type="InterPro" id="IPR050296">
    <property type="entry name" value="Antp_homeobox"/>
</dbReference>
<keyword evidence="11" id="KW-1185">Reference proteome</keyword>
<dbReference type="InterPro" id="IPR020479">
    <property type="entry name" value="HD_metazoa"/>
</dbReference>
<evidence type="ECO:0000259" key="9">
    <source>
        <dbReference type="PROSITE" id="PS50071"/>
    </source>
</evidence>
<sequence>MAAAYPYYSEYNSNYINACYNYGQADYSYQSGYQYPSTAAPSAGYSSLYTNPPDINQQNEERKESTSKGSQDVASSYSNDMDLSATRNNVNFYANYHYYGNQSYYQQPLNNPQTYYEQSEYFTHEQCATREQIPVRSEKEKNQNDIEGKHYQTIPKDTTVKKHGITNMPTESTKRKLSHDNDDSPALRALLTNPAKKLKYNPGYSACTITNNLSSVNDHIVPEFIPPSPNKTDDSIDSILETVNGGFDIKSQPNTKTTTPIVVPSYECVSTPPLSPKYVDSAASSPSQLDSDGVRKESSKRTRQSYSRYQTLELEKEFHSNKYLTRRRRIEVANVLRLTERQVKIWFQNRRMKAKKDKAVLSPEHSFEDPVRSTYYDSSNFPAQLDYSLAQTSQHQQQQRYRCYQPATHHSNTYQQCSSLL</sequence>
<evidence type="ECO:0000256" key="7">
    <source>
        <dbReference type="RuleBase" id="RU000682"/>
    </source>
</evidence>
<dbReference type="PANTHER" id="PTHR45659:SF22">
    <property type="entry name" value="HOMEOTIC PROTEIN ANTENNAPEDIA-RELATED"/>
    <property type="match status" value="1"/>
</dbReference>
<dbReference type="GeneID" id="109406961"/>
<accession>A0ABM1ZNA9</accession>
<proteinExistence type="predicted"/>
<dbReference type="Proteomes" id="UP000069940">
    <property type="component" value="Unassembled WGS sequence"/>
</dbReference>
<feature type="compositionally biased region" description="Basic and acidic residues" evidence="8">
    <location>
        <begin position="172"/>
        <end position="182"/>
    </location>
</feature>
<dbReference type="InterPro" id="IPR001356">
    <property type="entry name" value="HD"/>
</dbReference>
<feature type="compositionally biased region" description="Polar residues" evidence="8">
    <location>
        <begin position="44"/>
        <end position="58"/>
    </location>
</feature>
<dbReference type="RefSeq" id="XP_019535514.3">
    <property type="nucleotide sequence ID" value="XM_019679969.3"/>
</dbReference>
<protein>
    <recommendedName>
        <fullName evidence="9">Homeobox domain-containing protein</fullName>
    </recommendedName>
</protein>
<evidence type="ECO:0000313" key="11">
    <source>
        <dbReference type="Proteomes" id="UP000069940"/>
    </source>
</evidence>
<evidence type="ECO:0000256" key="5">
    <source>
        <dbReference type="ARBA" id="ARBA00023242"/>
    </source>
</evidence>
<dbReference type="SMART" id="SM00389">
    <property type="entry name" value="HOX"/>
    <property type="match status" value="1"/>
</dbReference>
<dbReference type="InterPro" id="IPR017970">
    <property type="entry name" value="Homeobox_CS"/>
</dbReference>
<dbReference type="PROSITE" id="PS00027">
    <property type="entry name" value="HOMEOBOX_1"/>
    <property type="match status" value="1"/>
</dbReference>
<dbReference type="SUPFAM" id="SSF46689">
    <property type="entry name" value="Homeodomain-like"/>
    <property type="match status" value="1"/>
</dbReference>
<dbReference type="EnsemblMetazoa" id="AALFPA23_020139.R29656">
    <property type="protein sequence ID" value="AALFPA23_020139.P29656"/>
    <property type="gene ID" value="AALFPA23_020139"/>
</dbReference>
<keyword evidence="3 6" id="KW-0238">DNA-binding</keyword>
<dbReference type="CDD" id="cd00086">
    <property type="entry name" value="homeodomain"/>
    <property type="match status" value="1"/>
</dbReference>
<reference evidence="10" key="2">
    <citation type="submission" date="2025-05" db="UniProtKB">
        <authorList>
            <consortium name="EnsemblMetazoa"/>
        </authorList>
    </citation>
    <scope>IDENTIFICATION</scope>
    <source>
        <strain evidence="10">Foshan</strain>
    </source>
</reference>
<reference evidence="11" key="1">
    <citation type="journal article" date="2015" name="Proc. Natl. Acad. Sci. U.S.A.">
        <title>Genome sequence of the Asian Tiger mosquito, Aedes albopictus, reveals insights into its biology, genetics, and evolution.</title>
        <authorList>
            <person name="Chen X.G."/>
            <person name="Jiang X."/>
            <person name="Gu J."/>
            <person name="Xu M."/>
            <person name="Wu Y."/>
            <person name="Deng Y."/>
            <person name="Zhang C."/>
            <person name="Bonizzoni M."/>
            <person name="Dermauw W."/>
            <person name="Vontas J."/>
            <person name="Armbruster P."/>
            <person name="Huang X."/>
            <person name="Yang Y."/>
            <person name="Zhang H."/>
            <person name="He W."/>
            <person name="Peng H."/>
            <person name="Liu Y."/>
            <person name="Wu K."/>
            <person name="Chen J."/>
            <person name="Lirakis M."/>
            <person name="Topalis P."/>
            <person name="Van Leeuwen T."/>
            <person name="Hall A.B."/>
            <person name="Jiang X."/>
            <person name="Thorpe C."/>
            <person name="Mueller R.L."/>
            <person name="Sun C."/>
            <person name="Waterhouse R.M."/>
            <person name="Yan G."/>
            <person name="Tu Z.J."/>
            <person name="Fang X."/>
            <person name="James A.A."/>
        </authorList>
    </citation>
    <scope>NUCLEOTIDE SEQUENCE [LARGE SCALE GENOMIC DNA]</scope>
    <source>
        <strain evidence="11">Foshan</strain>
    </source>
</reference>
<evidence type="ECO:0000256" key="4">
    <source>
        <dbReference type="ARBA" id="ARBA00023155"/>
    </source>
</evidence>
<feature type="domain" description="Homeobox" evidence="9">
    <location>
        <begin position="297"/>
        <end position="357"/>
    </location>
</feature>
<feature type="region of interest" description="Disordered" evidence="8">
    <location>
        <begin position="277"/>
        <end position="305"/>
    </location>
</feature>
<evidence type="ECO:0000256" key="2">
    <source>
        <dbReference type="ARBA" id="ARBA00022473"/>
    </source>
</evidence>
<feature type="region of interest" description="Disordered" evidence="8">
    <location>
        <begin position="44"/>
        <end position="79"/>
    </location>
</feature>
<feature type="region of interest" description="Disordered" evidence="8">
    <location>
        <begin position="162"/>
        <end position="185"/>
    </location>
</feature>
<evidence type="ECO:0000256" key="3">
    <source>
        <dbReference type="ARBA" id="ARBA00023125"/>
    </source>
</evidence>
<evidence type="ECO:0000313" key="10">
    <source>
        <dbReference type="EnsemblMetazoa" id="AALFPA23_020139.P29656"/>
    </source>
</evidence>
<organism evidence="10 11">
    <name type="scientific">Aedes albopictus</name>
    <name type="common">Asian tiger mosquito</name>
    <name type="synonym">Stegomyia albopicta</name>
    <dbReference type="NCBI Taxonomy" id="7160"/>
    <lineage>
        <taxon>Eukaryota</taxon>
        <taxon>Metazoa</taxon>
        <taxon>Ecdysozoa</taxon>
        <taxon>Arthropoda</taxon>
        <taxon>Hexapoda</taxon>
        <taxon>Insecta</taxon>
        <taxon>Pterygota</taxon>
        <taxon>Neoptera</taxon>
        <taxon>Endopterygota</taxon>
        <taxon>Diptera</taxon>
        <taxon>Nematocera</taxon>
        <taxon>Culicoidea</taxon>
        <taxon>Culicidae</taxon>
        <taxon>Culicinae</taxon>
        <taxon>Aedini</taxon>
        <taxon>Aedes</taxon>
        <taxon>Stegomyia</taxon>
    </lineage>
</organism>